<gene>
    <name evidence="1" type="ORF">IU514_08500</name>
</gene>
<accession>A0ABS0B5E6</accession>
<protein>
    <submittedName>
        <fullName evidence="1">DUF4919 domain-containing protein</fullName>
    </submittedName>
</protein>
<dbReference type="RefSeq" id="WP_194930669.1">
    <property type="nucleotide sequence ID" value="NZ_JADLZT010000004.1"/>
</dbReference>
<reference evidence="1 2" key="1">
    <citation type="submission" date="2020-11" db="EMBL/GenBank/DDBJ databases">
        <title>Draft Genome Sequence and Secondary Metabolite Biosynthetic Potential of the Lysobacter niastensis Type strain DSM 18481.</title>
        <authorList>
            <person name="Turrini P."/>
            <person name="Artuso I."/>
            <person name="Tescari M."/>
            <person name="Lugli G.A."/>
            <person name="Frangipani E."/>
            <person name="Ventura M."/>
            <person name="Visca P."/>
        </authorList>
    </citation>
    <scope>NUCLEOTIDE SEQUENCE [LARGE SCALE GENOMIC DNA]</scope>
    <source>
        <strain evidence="1 2">DSM 18481</strain>
    </source>
</reference>
<keyword evidence="2" id="KW-1185">Reference proteome</keyword>
<evidence type="ECO:0000313" key="1">
    <source>
        <dbReference type="EMBL" id="MBF6024069.1"/>
    </source>
</evidence>
<dbReference type="InterPro" id="IPR032578">
    <property type="entry name" value="DUF4919"/>
</dbReference>
<organism evidence="1 2">
    <name type="scientific">Lysobacter niastensis</name>
    <dbReference type="NCBI Taxonomy" id="380629"/>
    <lineage>
        <taxon>Bacteria</taxon>
        <taxon>Pseudomonadati</taxon>
        <taxon>Pseudomonadota</taxon>
        <taxon>Gammaproteobacteria</taxon>
        <taxon>Lysobacterales</taxon>
        <taxon>Lysobacteraceae</taxon>
        <taxon>Lysobacter</taxon>
    </lineage>
</organism>
<proteinExistence type="predicted"/>
<sequence>MLLLLLSLPAMAAQPDYRAERLKFAADPGYDPYGLVVAQKEMLEEHFRLANDPKTSVSEVNAPLKKLLDLYPLGIQVNFAVADFLEYLVKQAEEPDPELLEIASERREKANAILQSILDSGDGKSADTAYQVINTLEEYAVVDQFGLEPTKQALVASPKGHYDMITAKDQDGTEHVIYFDISLFFGR</sequence>
<evidence type="ECO:0000313" key="2">
    <source>
        <dbReference type="Proteomes" id="UP001429984"/>
    </source>
</evidence>
<dbReference type="Proteomes" id="UP001429984">
    <property type="component" value="Unassembled WGS sequence"/>
</dbReference>
<comment type="caution">
    <text evidence="1">The sequence shown here is derived from an EMBL/GenBank/DDBJ whole genome shotgun (WGS) entry which is preliminary data.</text>
</comment>
<dbReference type="Pfam" id="PF16266">
    <property type="entry name" value="DUF4919"/>
    <property type="match status" value="1"/>
</dbReference>
<name>A0ABS0B5E6_9GAMM</name>
<dbReference type="EMBL" id="JADLZT010000004">
    <property type="protein sequence ID" value="MBF6024069.1"/>
    <property type="molecule type" value="Genomic_DNA"/>
</dbReference>